<keyword evidence="3" id="KW-1185">Reference proteome</keyword>
<evidence type="ECO:0000313" key="2">
    <source>
        <dbReference type="EMBL" id="CAL5227384.1"/>
    </source>
</evidence>
<evidence type="ECO:0000313" key="3">
    <source>
        <dbReference type="Proteomes" id="UP001497392"/>
    </source>
</evidence>
<feature type="region of interest" description="Disordered" evidence="1">
    <location>
        <begin position="1"/>
        <end position="21"/>
    </location>
</feature>
<protein>
    <submittedName>
        <fullName evidence="2">G10336 protein</fullName>
    </submittedName>
</protein>
<name>A0ABP1G532_9CHLO</name>
<reference evidence="2 3" key="1">
    <citation type="submission" date="2024-06" db="EMBL/GenBank/DDBJ databases">
        <authorList>
            <person name="Kraege A."/>
            <person name="Thomma B."/>
        </authorList>
    </citation>
    <scope>NUCLEOTIDE SEQUENCE [LARGE SCALE GENOMIC DNA]</scope>
</reference>
<dbReference type="Proteomes" id="UP001497392">
    <property type="component" value="Unassembled WGS sequence"/>
</dbReference>
<gene>
    <name evidence="2" type="primary">g10336</name>
    <name evidence="2" type="ORF">VP750_LOCUS9290</name>
</gene>
<dbReference type="EMBL" id="CAXHTA020000017">
    <property type="protein sequence ID" value="CAL5227384.1"/>
    <property type="molecule type" value="Genomic_DNA"/>
</dbReference>
<sequence>MDTSVSALTEEHQEAMKTASMCDRRHRRLTLKAEQMKDAAVKALQAGNDGEARKLLEVKVKVLESAGASLRRAQINRALAAKLEEVLQAYW</sequence>
<organism evidence="2 3">
    <name type="scientific">Coccomyxa viridis</name>
    <dbReference type="NCBI Taxonomy" id="1274662"/>
    <lineage>
        <taxon>Eukaryota</taxon>
        <taxon>Viridiplantae</taxon>
        <taxon>Chlorophyta</taxon>
        <taxon>core chlorophytes</taxon>
        <taxon>Trebouxiophyceae</taxon>
        <taxon>Trebouxiophyceae incertae sedis</taxon>
        <taxon>Coccomyxaceae</taxon>
        <taxon>Coccomyxa</taxon>
    </lineage>
</organism>
<evidence type="ECO:0000256" key="1">
    <source>
        <dbReference type="SAM" id="MobiDB-lite"/>
    </source>
</evidence>
<accession>A0ABP1G532</accession>
<proteinExistence type="predicted"/>
<comment type="caution">
    <text evidence="2">The sequence shown here is derived from an EMBL/GenBank/DDBJ whole genome shotgun (WGS) entry which is preliminary data.</text>
</comment>